<feature type="compositionally biased region" description="Low complexity" evidence="1">
    <location>
        <begin position="4335"/>
        <end position="4345"/>
    </location>
</feature>
<feature type="region of interest" description="Disordered" evidence="1">
    <location>
        <begin position="2359"/>
        <end position="2402"/>
    </location>
</feature>
<evidence type="ECO:0000256" key="1">
    <source>
        <dbReference type="SAM" id="MobiDB-lite"/>
    </source>
</evidence>
<feature type="compositionally biased region" description="Polar residues" evidence="1">
    <location>
        <begin position="4387"/>
        <end position="4407"/>
    </location>
</feature>
<organism evidence="3 4">
    <name type="scientific">Fusarium oxysporum f. sp. cubense</name>
    <dbReference type="NCBI Taxonomy" id="61366"/>
    <lineage>
        <taxon>Eukaryota</taxon>
        <taxon>Fungi</taxon>
        <taxon>Dikarya</taxon>
        <taxon>Ascomycota</taxon>
        <taxon>Pezizomycotina</taxon>
        <taxon>Sordariomycetes</taxon>
        <taxon>Hypocreomycetidae</taxon>
        <taxon>Hypocreales</taxon>
        <taxon>Nectriaceae</taxon>
        <taxon>Fusarium</taxon>
        <taxon>Fusarium oxysporum species complex</taxon>
    </lineage>
</organism>
<keyword evidence="2" id="KW-0732">Signal</keyword>
<dbReference type="EMBL" id="SRMI01000008">
    <property type="protein sequence ID" value="TVY65238.1"/>
    <property type="molecule type" value="Genomic_DNA"/>
</dbReference>
<feature type="region of interest" description="Disordered" evidence="1">
    <location>
        <begin position="1765"/>
        <end position="1805"/>
    </location>
</feature>
<feature type="region of interest" description="Disordered" evidence="1">
    <location>
        <begin position="2216"/>
        <end position="2254"/>
    </location>
</feature>
<feature type="compositionally biased region" description="Polar residues" evidence="1">
    <location>
        <begin position="1183"/>
        <end position="1199"/>
    </location>
</feature>
<feature type="region of interest" description="Disordered" evidence="1">
    <location>
        <begin position="4477"/>
        <end position="4510"/>
    </location>
</feature>
<feature type="compositionally biased region" description="Acidic residues" evidence="1">
    <location>
        <begin position="1765"/>
        <end position="1775"/>
    </location>
</feature>
<feature type="region of interest" description="Disordered" evidence="1">
    <location>
        <begin position="3153"/>
        <end position="3172"/>
    </location>
</feature>
<feature type="compositionally biased region" description="Polar residues" evidence="1">
    <location>
        <begin position="2819"/>
        <end position="2828"/>
    </location>
</feature>
<feature type="compositionally biased region" description="Acidic residues" evidence="1">
    <location>
        <begin position="1313"/>
        <end position="1330"/>
    </location>
</feature>
<feature type="compositionally biased region" description="Low complexity" evidence="1">
    <location>
        <begin position="661"/>
        <end position="694"/>
    </location>
</feature>
<feature type="compositionally biased region" description="Polar residues" evidence="1">
    <location>
        <begin position="768"/>
        <end position="778"/>
    </location>
</feature>
<dbReference type="SUPFAM" id="SSF63829">
    <property type="entry name" value="Calcium-dependent phosphotriesterase"/>
    <property type="match status" value="1"/>
</dbReference>
<feature type="compositionally biased region" description="Low complexity" evidence="1">
    <location>
        <begin position="810"/>
        <end position="829"/>
    </location>
</feature>
<sequence>MRLLYQVLSHLLFASLTRAQFGVQNDRSVLGINNEFSGVCYTYVSVYPVLADPDYITITKPYRGSVTTQYTVPPQGDEPGIVIVEQPGGSSAPENVVIPATDDRSYVIIIRPHSGPNPISAPITQVVPPRSGQPGQIIIETPETRVGDATPGVLQPLTLEPKELSGYVTVLQPLTGTLASLQIITISPTGTNRGSVIINVPTSALNGGSLQGLTIEPAQDGDYVTVIEPAVPPSNGKPGTVIIQTPAPGTLRPLALEPLTPNTLGALGLAGQTITLQPADATGYVTIIEPAEGSVTPTAPIRTTILPTGTKPGTVLIQTPPGWNDGGDGTAFQPTRTRPQGSVSYTTITRGVPMGLGGSGSGSDGGPNGGSGSGDGSGDVHGQPGQGGDDDSGPRQTLTIPPEGGNPGTVLVLTPEDPNNPQTGNNGDGNNGAQATGGSSGGSQGGSGGGSGSSSGGNGQSGSGGSSNNGGSGGGSNGGSGSSPGQGGSSSNGGSSGTNDDPAKGGVQGSGSGSGGDDGDGASGNGGSSGSNNGNNSGNGGSSSSGGSDTAGSGGSGGTQGGAQGGSDSEGGQGGSGTRSAGSSSSTKGASSGGSGGNDGPTSGDTESEGGGSEGGSDSGNGSSGGTGSTSGGKGSSGDGDGDTGSGGNNAGGGANGGSGQSSSSRRGSNSGRSSSRAPIVRTSPSTYVVTSSSTVFTITADVVETLTNVEPQRTRRSTISGRLTAGVEGLGGGGTAATDRTTFRRPSNSRSTGSAAGTAGGAASGVESDSPQTTQAPGSPSSTRRAGASSSSGYTGTVDTRVRPGGSGLSSTRSRTSTSGQVSRSSNGETTIVDSGPVVTNDPGSDAEEATSSVGNAAQSSSTRSAQRSSASQSTSAQRPIAATSSSGARFTARPAVISTNPGDDEAGGTSQASQRSSRATNSVSGVVEGEPGSTAAGNGGAASGDDEATSQASRASSGSQSTSAVGAGSSSVTARSSATTSGSTSTGANTRDSGSSSTSGAAAGSSGSRTSTASPDGSSVADTGSSQSDAARGSSAGTSTAPQGAGQSSSTSRTSEEINFETLIGTQSVPESERVEQPGDTSLTSSATSSGARLTGQPAAGVGGSTNIGPNSETTAVDGEGAVTTSSGEALTGGPAAGAASGSAGESSVSNDSDAETSAASRDSGDPGSETVSDDARETGDSTGTTLPEDGNTSLISPQVPVPTDPLPESESSSQSLTGGVEGIPAISDSSFESPELPLPTAVSTGPLPDSNLLSTATDEESSGASPGFEVPTGSQAAPSDDGGVDPGSGDTATDVPTGSETSEPDSSSDSADDEASETDSGDPDETGTGESGGATQSGSSGNGDDDGASTTNEAGAEPSETGADAESESSDPNATADGSGPGAGPTTDEDGLTITDASGGNPTAIIPADNSLTTDAPDGALATITVFRAGRGPARTTLYVPPQASNDPWTVVIETPVSETQSEAATARGDDDVLATTSAIGGNTNVTIFRAGSSPARRTLYVPPRFANEPGTIVIETPTGTDLPATATAAETGFETAGVRPNITVYSSGTASSRITIYVPPTASDGDGYIIIETPVSEADTDATESAEDGSGTTAGTPAGIANVTVYSSGTASERRTIYIPPTTSGEAGTIIIETPVSEPDAEETGGSDGGSQTTGLEPGVRPNVTVYSSGTASERITLYIPPTASGEAGTIIIQTPVSDEDSNTITGGPGDESGSTATSDDTTAVTIYTEATGSIGNTRYISPTASGELGTYIIETLASEADEETASDDSAEATGPEASITPVPTDEVSQGGSGNVTLYRAGEGSERSTIFIPPETTGDPWTIVIETPISQTELVETGTVPGFQTTVSAITGSANLTIFRAGVASTRTTLYVAPKTSGAPGTVIIETPVPRTQTGGLTANPEAQPTLGAGSNTTIFVPGTGPGRTTYYVPPSDPNDPGTVYVETPVSGAETEKPTDGPSATGDVEDTIVAATTVTIFSGGPGSVTRTVYVPPTASGEAGTLYIETPTGSEATASGEEVISATRTVTLYTGVPGSVTRTVYVPPTAIGEPGTLFIETPVDGTQATVTDDEDAISAATTVTIFSGVPGSVTRSVYVPPTASGEAGTMYIETPTGGAEATASGDEDVISAATTVTIFSGGPASVTRTVYIPPTASGEAGTLIIETPTEEAAPTATDDGGEDAISAATTVTVFSGGPASVTRTVYIPPTASGEAGTLIIETPTDGPEASPTGNGSAEETEDSTETGAPTEAEEEAISAATTVTIFSGGPAAVTRTTYIPPTASGEVGTLVVVTPTGGSDADPTSTAGEESETDSVTDVEEITARTTVTIFSGGSGSATRTIYIPPTASEEAGTLIVETPTSGPDGNDDSSITGTGASGPTAIITPEGPGNVTIYSGGPASSTTTRFIPPTASGEPGTVVIETPTAGPQATGIGNVTIVTGGPATVTQTRYIPATVTDEPGTIVIETPTSQGGPGNTTIYSAVSATGTRTIYIPPTVSGEPGTVIIETPAVRAVTVYTDGPASTTRTLTIPGTASGDPDTILIETPTSGSGSGPANVTVYTGVSATLATTRFVPGTASDEPGTFIVETPIGSPTYVTVYSGGPGTAVTTIYLTPSESGDSTTMIIQTPTQGPGEESATDSDESVIASETGSQIATPSSAGNVTIYSGGPGTARQTIYIPPTASGEQGTVIIETPTSVPDVEASETIAPSGIRNVTIVSGGPGTATRTIYIPPTASGEAGTVLIETPTGSDDDNPATETSEEAEATTIAPTVSGGNVTIISGGPASVTRTVYIPPTASGEPGTVIIETPTGGEESEAPETGTITEAPGSSATRRGNVTIYTQAPGTAGGTFYFPPDDPEESGTVIIETLPGDVEETSAESEGPVTETAGGRINTTIFSGGPVTAPRTLYISATISGEPDTVLVETPTTGPEAEASESATGQRYTTIFGGGSGTATRTITIPATVSDELDTVLIETPTGGAPEVTITRGGPVSVATTITIPGAPGEPDTVLIESPTESGDAEVSESANGPGEVTSTRGGPVTAATTITIPGQSGQPDTVIIETPTVGAPDVTITKGGPVSIATTVTIPGAPGEPDTVLVETPIGSADGEPSVTGSGAGEVTSTRGGPVTAATTITIPGISGQPDTVIIETPTTASDGEEFTATGDGPVEVTSTRGGPVTAATTITIPGESGQPDIVIIETPTRSSDTETTESGGSPGEITSTRGGPVTAATTITIPGESGEPDTVIVETPTRSNEPSVTGGVQAITSTRGGPVTAATTITIPGESGQPDTVIVETPQSSDEVEPSATEGSQDEVTITRGGPVTAATTVTIPGVSGGPDTVFIETPTRSNEPSVTGGLQAITSTRGGPVTAATTITIPGESGQPDTVIVETPRSSDEFVPSATESQDPVTITRGGPVTAATTVTIPGVSGGPDTVYIETPSEASTGTATAEEVTITRGGPVTAATTVTIPGVSGGPDTVFIETPTQSSDEPEGTAVQEVTITRGGPVTVATTVTIVGVSGGPDTVYIETPTRSPAGTAGVEEVTITRGAPVTAATTVTIPGVSGGPDTVFIETPTQSSDGPIGTGVPEVTITRGGPVTAPITVTVPGVSGGPDTVYIEVPTKSVGTGAVQEVTITRGGPVTAATTVTIPGGAGEPDTVYIETPTESADGGSETPVTGAVQEVTITRGGPVTAATTVTIPGVSGGPDTVYIEIPTGSAAGGTEPPVTGAIQEVTITRGGPVTAATTITIPGASGEPDTVLVEVPIESAEQSSETGSVREVTITRGGPVTAATTLTIPGESGGPDTVLVEIPTGSSGDDNEPSITGSVREVTITRGGPVTAATTLTIPGESGGPDTVLIETPTSSSGEDGSTQGEVTITRGGPVTAATTLTIPGASGEPDTVVVETPTESGSESSETDGGQAEVTVTRGGPVTVATTITLPGVSGGPDTVIIETPTQSAIEPSETDDRREEVTITQGGLVTAATTITVPGLSGEPDTVIIETPTGAFETPNNALANVTVYSGGPVSVTRTIYFPPGTSGQAGTIVIETPDGSSPTETARGPGNVTIYTGVAGTATRTVFIPATASGEPGTVLIETPTGSSGGEETTGSLVATATGPLTTSEGRPNTTIFSGGSGSSTRTVYFPPASDDPDGPGTVVIETPTSGSEEEDPEATNSVISTGGPANITRIVGGPASVTTTIYIPPTASGEPGVVIIETPTSGPEDETTVSESAANTAFPVGRQNVTLYSGGPGTVVTTIYYPPASSDPDEPGTVVIQTPTAGTGEETPSTSASEAATPIQNITRIVGGPASVTTTIYIPPTASGEPGVVIIETPTTGPDDEETSSASITATSSNEEATGIPNVTRYVGGPASITTTIYIPPASSGEPGTVLIQTPSAAPDETTTSTALTESPSDAPNVTRYIDGPASVTTTYTIPPASSGEPGTVVIQTPSASPGESEASASATEIPNVTRYIGGPASVTTTYTIPPASPGEPGTVVVQTPTASPEESAASSPSAEAPTEIPNVTRYVGGPASVTTTYTLPPASSGEPGTVIIQTPSASPAAEITSSREAVTNVESPSAIQNVTRFVGGSASVTTTIYIPPAASGEPGTVLIQTPSSAPEETSSSAAASTTRLPAVAQNTTIFGGGAGSTTRTIYIPPASEGEPGTVLIETPTDSPAASTTPISGAPAGIPTTSTPIAAGTNITIFRAAPPTATAGRTLYDPPTAAGEPGTVIIEAMVVSSTSGSAAPLSMEAPVFTTLSGPSSTTSAAAVTPTTTSSAIASPPATSSSAAAAAASSSSSATAAAASSSSSSAAAAAAASSSSSTAAAAASSSSAAAAAASSSSSAAAAAGSSSSSVAAAVSSTSSAAAPAATSSSSASGAAASSSSAAAGAASSSSSAAAAAASSTSSAAPAPVTTSSTSVAAPVVTTSSSAAVPIIVTSSSSTTSTSMMPQLAFGPTFDCDGFGYTVQSLLANTLTRVNLVTGQRTDIRTGIGPGGPINGIGFNRLDNYIYGFYQQPLVNALLCGLLGCKRSGLIRIAKDGRWEVLDLVIGTNAISMGDVDDQGRFWVSEGGGKWWCIDLRPTSSTFGQLLSSGTSATNLLSGVGDWAYVPGGGNYLYAVQASVIESGLLRTNIVRWSLTTQKWERFQSYPNLILTTLNLVWGAVMAAPDGTLFAQETVLGQTWKFTLGSTANPTAIPGGAILNLLGSDGARCAGTLVS</sequence>
<feature type="compositionally biased region" description="Gly residues" evidence="1">
    <location>
        <begin position="506"/>
        <end position="529"/>
    </location>
</feature>
<feature type="compositionally biased region" description="Low complexity" evidence="1">
    <location>
        <begin position="858"/>
        <end position="880"/>
    </location>
</feature>
<feature type="compositionally biased region" description="Acidic residues" evidence="1">
    <location>
        <begin position="1582"/>
        <end position="1591"/>
    </location>
</feature>
<feature type="compositionally biased region" description="Gly residues" evidence="1">
    <location>
        <begin position="354"/>
        <end position="387"/>
    </location>
</feature>
<feature type="compositionally biased region" description="Polar residues" evidence="1">
    <location>
        <begin position="332"/>
        <end position="349"/>
    </location>
</feature>
<feature type="region of interest" description="Disordered" evidence="1">
    <location>
        <begin position="4153"/>
        <end position="4173"/>
    </location>
</feature>
<feature type="chain" id="PRO_5022025799" evidence="2">
    <location>
        <begin position="20"/>
        <end position="5212"/>
    </location>
</feature>
<feature type="region of interest" description="Disordered" evidence="1">
    <location>
        <begin position="2808"/>
        <end position="2828"/>
    </location>
</feature>
<feature type="compositionally biased region" description="Low complexity" evidence="1">
    <location>
        <begin position="1135"/>
        <end position="1152"/>
    </location>
</feature>
<feature type="compositionally biased region" description="Low complexity" evidence="1">
    <location>
        <begin position="4491"/>
        <end position="4510"/>
    </location>
</feature>
<feature type="compositionally biased region" description="Low complexity" evidence="1">
    <location>
        <begin position="3895"/>
        <end position="3914"/>
    </location>
</feature>
<feature type="compositionally biased region" description="Gly residues" evidence="1">
    <location>
        <begin position="552"/>
        <end position="577"/>
    </location>
</feature>
<feature type="compositionally biased region" description="Polar residues" evidence="1">
    <location>
        <begin position="1017"/>
        <end position="1029"/>
    </location>
</feature>
<feature type="region of interest" description="Disordered" evidence="1">
    <location>
        <begin position="1702"/>
        <end position="1724"/>
    </location>
</feature>
<feature type="compositionally biased region" description="Gly residues" evidence="1">
    <location>
        <begin position="609"/>
        <end position="660"/>
    </location>
</feature>
<feature type="region of interest" description="Disordered" evidence="1">
    <location>
        <begin position="3013"/>
        <end position="3038"/>
    </location>
</feature>
<feature type="compositionally biased region" description="Low complexity" evidence="1">
    <location>
        <begin position="1209"/>
        <end position="1219"/>
    </location>
</feature>
<protein>
    <submittedName>
        <fullName evidence="3">Uncharacterized protein</fullName>
    </submittedName>
</protein>
<feature type="region of interest" description="Disordered" evidence="1">
    <location>
        <begin position="4108"/>
        <end position="4130"/>
    </location>
</feature>
<feature type="region of interest" description="Disordered" evidence="1">
    <location>
        <begin position="3389"/>
        <end position="3410"/>
    </location>
</feature>
<feature type="compositionally biased region" description="Polar residues" evidence="1">
    <location>
        <begin position="2359"/>
        <end position="2374"/>
    </location>
</feature>
<evidence type="ECO:0000256" key="2">
    <source>
        <dbReference type="SAM" id="SignalP"/>
    </source>
</evidence>
<feature type="compositionally biased region" description="Low complexity" evidence="1">
    <location>
        <begin position="1299"/>
        <end position="1312"/>
    </location>
</feature>
<feature type="compositionally biased region" description="Gly residues" evidence="1">
    <location>
        <begin position="438"/>
        <end position="496"/>
    </location>
</feature>
<feature type="signal peptide" evidence="2">
    <location>
        <begin position="1"/>
        <end position="19"/>
    </location>
</feature>
<proteinExistence type="predicted"/>
<feature type="region of interest" description="Disordered" evidence="1">
    <location>
        <begin position="4326"/>
        <end position="4345"/>
    </location>
</feature>
<evidence type="ECO:0000313" key="3">
    <source>
        <dbReference type="EMBL" id="TVY65238.1"/>
    </source>
</evidence>
<feature type="compositionally biased region" description="Low complexity" evidence="1">
    <location>
        <begin position="951"/>
        <end position="1016"/>
    </location>
</feature>
<feature type="region of interest" description="Disordered" evidence="1">
    <location>
        <begin position="1640"/>
        <end position="1666"/>
    </location>
</feature>
<feature type="compositionally biased region" description="Acidic residues" evidence="1">
    <location>
        <begin position="2308"/>
        <end position="2317"/>
    </location>
</feature>
<feature type="compositionally biased region" description="Low complexity" evidence="1">
    <location>
        <begin position="578"/>
        <end position="590"/>
    </location>
</feature>
<feature type="region of interest" description="Disordered" evidence="1">
    <location>
        <begin position="4387"/>
        <end position="4411"/>
    </location>
</feature>
<feature type="compositionally biased region" description="Low complexity" evidence="1">
    <location>
        <begin position="3207"/>
        <end position="3219"/>
    </location>
</feature>
<feature type="region of interest" description="Disordered" evidence="1">
    <location>
        <begin position="321"/>
        <end position="694"/>
    </location>
</feature>
<feature type="region of interest" description="Disordered" evidence="1">
    <location>
        <begin position="3245"/>
        <end position="3267"/>
    </location>
</feature>
<feature type="compositionally biased region" description="Low complexity" evidence="1">
    <location>
        <begin position="1030"/>
        <end position="1043"/>
    </location>
</feature>
<name>A0A559KYE6_FUSOC</name>
<feature type="region of interest" description="Disordered" evidence="1">
    <location>
        <begin position="3103"/>
        <end position="3126"/>
    </location>
</feature>
<feature type="compositionally biased region" description="Polar residues" evidence="1">
    <location>
        <begin position="4108"/>
        <end position="4123"/>
    </location>
</feature>
<evidence type="ECO:0000313" key="4">
    <source>
        <dbReference type="Proteomes" id="UP000320707"/>
    </source>
</evidence>
<gene>
    <name evidence="3" type="ORF">Focb16_v015660</name>
</gene>
<feature type="region of interest" description="Disordered" evidence="1">
    <location>
        <begin position="3199"/>
        <end position="3224"/>
    </location>
</feature>
<feature type="compositionally biased region" description="Polar residues" evidence="1">
    <location>
        <begin position="3117"/>
        <end position="3126"/>
    </location>
</feature>
<feature type="region of interest" description="Disordered" evidence="1">
    <location>
        <begin position="708"/>
        <end position="1415"/>
    </location>
</feature>
<accession>A0A559KYE6</accession>
<feature type="region of interest" description="Disordered" evidence="1">
    <location>
        <begin position="3886"/>
        <end position="3918"/>
    </location>
</feature>
<feature type="region of interest" description="Disordered" evidence="1">
    <location>
        <begin position="1581"/>
        <end position="1601"/>
    </location>
</feature>
<feature type="region of interest" description="Disordered" evidence="1">
    <location>
        <begin position="1895"/>
        <end position="1915"/>
    </location>
</feature>
<reference evidence="3 4" key="1">
    <citation type="journal article" date="2019" name="Microbiol. Resour. Announc.">
        <title>High-quality draft genome sequence of Fusarium oxysporum f. sp. cubense strain 160527, a causal agent of Panama disease.</title>
        <authorList>
            <person name="Asai S."/>
            <person name="Ayukawa Y."/>
            <person name="Gan P."/>
            <person name="Masuda S."/>
            <person name="Komatsu K."/>
            <person name="Shirasu K."/>
            <person name="Arie T."/>
        </authorList>
    </citation>
    <scope>NUCLEOTIDE SEQUENCE [LARGE SCALE GENOMIC DNA]</scope>
    <source>
        <strain evidence="3 4">160527</strain>
    </source>
</reference>
<comment type="caution">
    <text evidence="3">The sequence shown here is derived from an EMBL/GenBank/DDBJ whole genome shotgun (WGS) entry which is preliminary data.</text>
</comment>
<feature type="compositionally biased region" description="Low complexity" evidence="1">
    <location>
        <begin position="779"/>
        <end position="798"/>
    </location>
</feature>
<feature type="compositionally biased region" description="Polar residues" evidence="1">
    <location>
        <begin position="910"/>
        <end position="926"/>
    </location>
</feature>
<dbReference type="Proteomes" id="UP000320707">
    <property type="component" value="Unassembled WGS sequence"/>
</dbReference>
<feature type="compositionally biased region" description="Low complexity" evidence="1">
    <location>
        <begin position="1083"/>
        <end position="1098"/>
    </location>
</feature>
<feature type="region of interest" description="Disordered" evidence="1">
    <location>
        <begin position="2295"/>
        <end position="2317"/>
    </location>
</feature>